<protein>
    <submittedName>
        <fullName evidence="1">Uncharacterized protein</fullName>
    </submittedName>
</protein>
<organism evidence="1 2">
    <name type="scientific">Candidatus Komeilibacteria bacterium CG_4_9_14_0_8_um_filter_36_9</name>
    <dbReference type="NCBI Taxonomy" id="1974473"/>
    <lineage>
        <taxon>Bacteria</taxon>
        <taxon>Candidatus Komeiliibacteriota</taxon>
    </lineage>
</organism>
<gene>
    <name evidence="1" type="ORF">CO073_04240</name>
</gene>
<proteinExistence type="predicted"/>
<dbReference type="EMBL" id="PFSY01000194">
    <property type="protein sequence ID" value="PJC01137.1"/>
    <property type="molecule type" value="Genomic_DNA"/>
</dbReference>
<dbReference type="Proteomes" id="UP000230136">
    <property type="component" value="Unassembled WGS sequence"/>
</dbReference>
<accession>A0A2M8DQ93</accession>
<evidence type="ECO:0000313" key="2">
    <source>
        <dbReference type="Proteomes" id="UP000230136"/>
    </source>
</evidence>
<dbReference type="AlphaFoldDB" id="A0A2M8DQ93"/>
<comment type="caution">
    <text evidence="1">The sequence shown here is derived from an EMBL/GenBank/DDBJ whole genome shotgun (WGS) entry which is preliminary data.</text>
</comment>
<evidence type="ECO:0000313" key="1">
    <source>
        <dbReference type="EMBL" id="PJC01137.1"/>
    </source>
</evidence>
<name>A0A2M8DQ93_9BACT</name>
<sequence>MDISKFKLNDMTQDDIDYCNDSLSFRIVNNNEVIFFGLNKARTAWLRHGIEGMDDKIMKSLTMDEKDSLITKIKEHQNLGE</sequence>
<reference evidence="2" key="1">
    <citation type="submission" date="2017-09" db="EMBL/GenBank/DDBJ databases">
        <title>Depth-based differentiation of microbial function through sediment-hosted aquifers and enrichment of novel symbionts in the deep terrestrial subsurface.</title>
        <authorList>
            <person name="Probst A.J."/>
            <person name="Ladd B."/>
            <person name="Jarett J.K."/>
            <person name="Geller-Mcgrath D.E."/>
            <person name="Sieber C.M.K."/>
            <person name="Emerson J.B."/>
            <person name="Anantharaman K."/>
            <person name="Thomas B.C."/>
            <person name="Malmstrom R."/>
            <person name="Stieglmeier M."/>
            <person name="Klingl A."/>
            <person name="Woyke T."/>
            <person name="Ryan C.M."/>
            <person name="Banfield J.F."/>
        </authorList>
    </citation>
    <scope>NUCLEOTIDE SEQUENCE [LARGE SCALE GENOMIC DNA]</scope>
</reference>